<protein>
    <recommendedName>
        <fullName evidence="3">FHA domain-containing protein</fullName>
    </recommendedName>
</protein>
<name>A0ABV2ZLE9_9ACTN</name>
<reference evidence="1 2" key="1">
    <citation type="submission" date="2024-06" db="EMBL/GenBank/DDBJ databases">
        <title>The Natural Products Discovery Center: Release of the First 8490 Sequenced Strains for Exploring Actinobacteria Biosynthetic Diversity.</title>
        <authorList>
            <person name="Kalkreuter E."/>
            <person name="Kautsar S.A."/>
            <person name="Yang D."/>
            <person name="Bader C.D."/>
            <person name="Teijaro C.N."/>
            <person name="Fluegel L."/>
            <person name="Davis C.M."/>
            <person name="Simpson J.R."/>
            <person name="Lauterbach L."/>
            <person name="Steele A.D."/>
            <person name="Gui C."/>
            <person name="Meng S."/>
            <person name="Li G."/>
            <person name="Viehrig K."/>
            <person name="Ye F."/>
            <person name="Su P."/>
            <person name="Kiefer A.F."/>
            <person name="Nichols A."/>
            <person name="Cepeda A.J."/>
            <person name="Yan W."/>
            <person name="Fan B."/>
            <person name="Jiang Y."/>
            <person name="Adhikari A."/>
            <person name="Zheng C.-J."/>
            <person name="Schuster L."/>
            <person name="Cowan T.M."/>
            <person name="Smanski M.J."/>
            <person name="Chevrette M.G."/>
            <person name="De Carvalho L.P.S."/>
            <person name="Shen B."/>
        </authorList>
    </citation>
    <scope>NUCLEOTIDE SEQUENCE [LARGE SCALE GENOMIC DNA]</scope>
    <source>
        <strain evidence="1 2">NPDC033843</strain>
    </source>
</reference>
<evidence type="ECO:0008006" key="3">
    <source>
        <dbReference type="Google" id="ProtNLM"/>
    </source>
</evidence>
<evidence type="ECO:0000313" key="2">
    <source>
        <dbReference type="Proteomes" id="UP001550739"/>
    </source>
</evidence>
<evidence type="ECO:0000313" key="1">
    <source>
        <dbReference type="EMBL" id="MEU3783381.1"/>
    </source>
</evidence>
<comment type="caution">
    <text evidence="1">The sequence shown here is derived from an EMBL/GenBank/DDBJ whole genome shotgun (WGS) entry which is preliminary data.</text>
</comment>
<sequence>MTPIPNSEIAAIVTAARLKGPPTRRLDPTGTVGVRVLTLYGPRPGQLYDFSLTGSHRRWCLESVSNDHGVELDGRTLGRRLSARLDILHAQATAHFTDRPASP</sequence>
<accession>A0ABV2ZLE9</accession>
<dbReference type="EMBL" id="JBEZVE010000012">
    <property type="protein sequence ID" value="MEU3783381.1"/>
    <property type="molecule type" value="Genomic_DNA"/>
</dbReference>
<organism evidence="1 2">
    <name type="scientific">Streptomyces sp. 900129855</name>
    <dbReference type="NCBI Taxonomy" id="3155129"/>
    <lineage>
        <taxon>Bacteria</taxon>
        <taxon>Bacillati</taxon>
        <taxon>Actinomycetota</taxon>
        <taxon>Actinomycetes</taxon>
        <taxon>Kitasatosporales</taxon>
        <taxon>Streptomycetaceae</taxon>
        <taxon>Streptomyces</taxon>
    </lineage>
</organism>
<keyword evidence="2" id="KW-1185">Reference proteome</keyword>
<dbReference type="Proteomes" id="UP001550739">
    <property type="component" value="Unassembled WGS sequence"/>
</dbReference>
<dbReference type="RefSeq" id="WP_361704506.1">
    <property type="nucleotide sequence ID" value="NZ_JBEZVE010000012.1"/>
</dbReference>
<gene>
    <name evidence="1" type="ORF">AB0E89_23010</name>
</gene>
<proteinExistence type="predicted"/>